<feature type="compositionally biased region" description="Basic and acidic residues" evidence="1">
    <location>
        <begin position="215"/>
        <end position="225"/>
    </location>
</feature>
<dbReference type="STRING" id="94208.A0A2S4KQ31"/>
<dbReference type="PANTHER" id="PTHR28052:SF1">
    <property type="entry name" value="UPF0545 PROTEIN C22ORF39"/>
    <property type="match status" value="1"/>
</dbReference>
<keyword evidence="3" id="KW-1185">Reference proteome</keyword>
<feature type="compositionally biased region" description="Low complexity" evidence="1">
    <location>
        <begin position="54"/>
        <end position="88"/>
    </location>
</feature>
<dbReference type="Pfam" id="PF11326">
    <property type="entry name" value="PANTS-like"/>
    <property type="match status" value="1"/>
</dbReference>
<organism evidence="2 3">
    <name type="scientific">Tolypocladium paradoxum</name>
    <dbReference type="NCBI Taxonomy" id="94208"/>
    <lineage>
        <taxon>Eukaryota</taxon>
        <taxon>Fungi</taxon>
        <taxon>Dikarya</taxon>
        <taxon>Ascomycota</taxon>
        <taxon>Pezizomycotina</taxon>
        <taxon>Sordariomycetes</taxon>
        <taxon>Hypocreomycetidae</taxon>
        <taxon>Hypocreales</taxon>
        <taxon>Ophiocordycipitaceae</taxon>
        <taxon>Tolypocladium</taxon>
    </lineage>
</organism>
<dbReference type="InterPro" id="IPR021475">
    <property type="entry name" value="Pants/Emi1-like"/>
</dbReference>
<comment type="caution">
    <text evidence="2">The sequence shown here is derived from an EMBL/GenBank/DDBJ whole genome shotgun (WGS) entry which is preliminary data.</text>
</comment>
<dbReference type="AlphaFoldDB" id="A0A2S4KQ31"/>
<evidence type="ECO:0000313" key="2">
    <source>
        <dbReference type="EMBL" id="POR32298.1"/>
    </source>
</evidence>
<dbReference type="OrthoDB" id="2017405at2759"/>
<name>A0A2S4KQ31_9HYPO</name>
<dbReference type="Proteomes" id="UP000237481">
    <property type="component" value="Unassembled WGS sequence"/>
</dbReference>
<reference evidence="2 3" key="1">
    <citation type="submission" date="2018-01" db="EMBL/GenBank/DDBJ databases">
        <title>Harnessing the power of phylogenomics to disentangle the directionality and signatures of interkingdom host jumping in the parasitic fungal genus Tolypocladium.</title>
        <authorList>
            <person name="Quandt C.A."/>
            <person name="Patterson W."/>
            <person name="Spatafora J.W."/>
        </authorList>
    </citation>
    <scope>NUCLEOTIDE SEQUENCE [LARGE SCALE GENOMIC DNA]</scope>
    <source>
        <strain evidence="2 3">NRBC 100945</strain>
    </source>
</reference>
<accession>A0A2S4KQ31</accession>
<evidence type="ECO:0000313" key="3">
    <source>
        <dbReference type="Proteomes" id="UP000237481"/>
    </source>
</evidence>
<evidence type="ECO:0000256" key="1">
    <source>
        <dbReference type="SAM" id="MobiDB-lite"/>
    </source>
</evidence>
<dbReference type="EMBL" id="PKSG01000882">
    <property type="protein sequence ID" value="POR32298.1"/>
    <property type="molecule type" value="Genomic_DNA"/>
</dbReference>
<feature type="compositionally biased region" description="Polar residues" evidence="1">
    <location>
        <begin position="1"/>
        <end position="32"/>
    </location>
</feature>
<feature type="region of interest" description="Disordered" evidence="1">
    <location>
        <begin position="1"/>
        <end position="103"/>
    </location>
</feature>
<dbReference type="PANTHER" id="PTHR28052">
    <property type="entry name" value="UPF0545 PROTEIN C22ORF39"/>
    <property type="match status" value="1"/>
</dbReference>
<gene>
    <name evidence="2" type="ORF">TPAR_07495</name>
</gene>
<feature type="region of interest" description="Disordered" evidence="1">
    <location>
        <begin position="175"/>
        <end position="238"/>
    </location>
</feature>
<sequence length="238" mass="26282">MGWLWASTSGPKPSELTTDQTAPKSSSAQNAAPNEPVDPEIQKFFDLFKNDDTAAPNNSSASSSSSPQDQSPWSSISSWLSLKSSPKSATPPPPSAPPGDALSEALLPTEMSCRQAFDLAWSCNSLGGQFNSVYRYGSMRSCSEHWDDFWFCMRTKSYAGDLKENMIRAHYRDKDHAKYGPGRPSSEDVWESRGQRVQPGTAFAEPVDAPVVSDDEWRKMETERRRGVRQGLGYDKAS</sequence>
<feature type="compositionally biased region" description="Basic and acidic residues" evidence="1">
    <location>
        <begin position="40"/>
        <end position="52"/>
    </location>
</feature>
<proteinExistence type="predicted"/>
<protein>
    <submittedName>
        <fullName evidence="2">Early meiotic induction protein 1</fullName>
    </submittedName>
</protein>